<comment type="subunit">
    <text evidence="12">Interacts with CtaB.</text>
</comment>
<evidence type="ECO:0000256" key="3">
    <source>
        <dbReference type="ARBA" id="ARBA00022692"/>
    </source>
</evidence>
<evidence type="ECO:0000256" key="2">
    <source>
        <dbReference type="ARBA" id="ARBA00004141"/>
    </source>
</evidence>
<evidence type="ECO:0000256" key="7">
    <source>
        <dbReference type="ARBA" id="ARBA00023004"/>
    </source>
</evidence>
<dbReference type="EMBL" id="JACHOV010000004">
    <property type="protein sequence ID" value="MBB4641122.1"/>
    <property type="molecule type" value="Genomic_DNA"/>
</dbReference>
<feature type="transmembrane region" description="Helical" evidence="12">
    <location>
        <begin position="259"/>
        <end position="281"/>
    </location>
</feature>
<keyword evidence="4 12" id="KW-0479">Metal-binding</keyword>
<feature type="transmembrane region" description="Helical" evidence="12">
    <location>
        <begin position="131"/>
        <end position="149"/>
    </location>
</feature>
<evidence type="ECO:0000256" key="9">
    <source>
        <dbReference type="ARBA" id="ARBA00023136"/>
    </source>
</evidence>
<keyword evidence="6 12" id="KW-0560">Oxidoreductase</keyword>
<feature type="binding site" description="axial binding residue" evidence="12">
    <location>
        <position position="322"/>
    </location>
    <ligand>
        <name>heme</name>
        <dbReference type="ChEBI" id="CHEBI:30413"/>
    </ligand>
    <ligandPart>
        <name>Fe</name>
        <dbReference type="ChEBI" id="CHEBI:18248"/>
    </ligandPart>
</feature>
<dbReference type="EC" id="1.17.99.9" evidence="12"/>
<evidence type="ECO:0000256" key="4">
    <source>
        <dbReference type="ARBA" id="ARBA00022723"/>
    </source>
</evidence>
<keyword evidence="14" id="KW-1185">Reference proteome</keyword>
<dbReference type="AlphaFoldDB" id="A0A840HSH7"/>
<evidence type="ECO:0000256" key="1">
    <source>
        <dbReference type="ARBA" id="ARBA00001970"/>
    </source>
</evidence>
<comment type="cofactor">
    <cofactor evidence="1 12">
        <name>heme b</name>
        <dbReference type="ChEBI" id="CHEBI:60344"/>
    </cofactor>
</comment>
<dbReference type="GO" id="GO:0120547">
    <property type="term" value="F:heme A synthase activity"/>
    <property type="evidence" value="ECO:0007669"/>
    <property type="project" value="UniProtKB-EC"/>
</dbReference>
<dbReference type="HAMAP" id="MF_01665">
    <property type="entry name" value="HemeA_synth_type2"/>
    <property type="match status" value="1"/>
</dbReference>
<sequence length="345" mass="37982">MLLARPASLSPRPLQIAGWLYVIAFMIFLIVVVGGITRLTESGLSITQWRPVSGAIPPLSQADWMREFALYQGTTEYQTVNHSMTLAEFKFIYFWEYFHRLLGRLIGLAFALPFMWFAWKRAIPQGYGWRLAVLLALGALQGVIGWWMVASGLVNRIDVSHIRLAVHLLNALLIMAGVVWTASDLQLLGRDPDAKPAGLPGFALFALLMLAGQICLGAFTAGLRAGYAFDSWPLMGDSLFPANVPMLEPFWRNIVDNPIIVQFVHRWFAWAAAATLVVLALRVWRARAKGPPYAVLTLVALQIALGIATLLTGVALWVAVAHQAVAALLLIATVACCHRLATLRT</sequence>
<dbReference type="PANTHER" id="PTHR23289">
    <property type="entry name" value="CYTOCHROME C OXIDASE ASSEMBLY PROTEIN COX15"/>
    <property type="match status" value="1"/>
</dbReference>
<comment type="catalytic activity">
    <reaction evidence="11">
        <text>Fe(II)-heme o + 2 A + H2O = Fe(II)-heme a + 2 AH2</text>
        <dbReference type="Rhea" id="RHEA:63388"/>
        <dbReference type="ChEBI" id="CHEBI:13193"/>
        <dbReference type="ChEBI" id="CHEBI:15377"/>
        <dbReference type="ChEBI" id="CHEBI:17499"/>
        <dbReference type="ChEBI" id="CHEBI:60530"/>
        <dbReference type="ChEBI" id="CHEBI:61715"/>
        <dbReference type="EC" id="1.17.99.9"/>
    </reaction>
    <physiologicalReaction direction="left-to-right" evidence="11">
        <dbReference type="Rhea" id="RHEA:63389"/>
    </physiologicalReaction>
</comment>
<feature type="transmembrane region" description="Helical" evidence="12">
    <location>
        <begin position="324"/>
        <end position="341"/>
    </location>
</feature>
<feature type="transmembrane region" description="Helical" evidence="12">
    <location>
        <begin position="161"/>
        <end position="182"/>
    </location>
</feature>
<evidence type="ECO:0000313" key="14">
    <source>
        <dbReference type="Proteomes" id="UP000575068"/>
    </source>
</evidence>
<comment type="function">
    <text evidence="12">Catalyzes the conversion of heme O to heme A by two successive hydroxylations of the methyl group at C8. The first hydroxylation forms heme I, the second hydroxylation results in an unstable dihydroxymethyl group, which spontaneously dehydrates, resulting in the formyl group of heme A.</text>
</comment>
<keyword evidence="8 12" id="KW-0350">Heme biosynthesis</keyword>
<keyword evidence="5 12" id="KW-1133">Transmembrane helix</keyword>
<organism evidence="13 14">
    <name type="scientific">Rhizorhapis suberifaciens</name>
    <name type="common">corky root of lettuce</name>
    <dbReference type="NCBI Taxonomy" id="13656"/>
    <lineage>
        <taxon>Bacteria</taxon>
        <taxon>Pseudomonadati</taxon>
        <taxon>Pseudomonadota</taxon>
        <taxon>Alphaproteobacteria</taxon>
        <taxon>Sphingomonadales</taxon>
        <taxon>Sphingomonadaceae</taxon>
        <taxon>Rhizorhapis</taxon>
    </lineage>
</organism>
<dbReference type="GO" id="GO:0006784">
    <property type="term" value="P:heme A biosynthetic process"/>
    <property type="evidence" value="ECO:0007669"/>
    <property type="project" value="UniProtKB-UniRule"/>
</dbReference>
<dbReference type="PANTHER" id="PTHR23289:SF2">
    <property type="entry name" value="CYTOCHROME C OXIDASE ASSEMBLY PROTEIN COX15 HOMOLOG"/>
    <property type="match status" value="1"/>
</dbReference>
<name>A0A840HSH7_9SPHN</name>
<feature type="transmembrane region" description="Helical" evidence="12">
    <location>
        <begin position="101"/>
        <end position="119"/>
    </location>
</feature>
<feature type="binding site" description="axial binding residue" evidence="12">
    <location>
        <position position="265"/>
    </location>
    <ligand>
        <name>heme</name>
        <dbReference type="ChEBI" id="CHEBI:30413"/>
    </ligand>
    <ligandPart>
        <name>Fe</name>
        <dbReference type="ChEBI" id="CHEBI:18248"/>
    </ligandPart>
</feature>
<evidence type="ECO:0000256" key="8">
    <source>
        <dbReference type="ARBA" id="ARBA00023133"/>
    </source>
</evidence>
<dbReference type="GO" id="GO:0005886">
    <property type="term" value="C:plasma membrane"/>
    <property type="evidence" value="ECO:0007669"/>
    <property type="project" value="UniProtKB-SubCell"/>
</dbReference>
<comment type="pathway">
    <text evidence="10 12">Porphyrin-containing compound metabolism; heme A biosynthesis; heme A from heme O: step 1/1.</text>
</comment>
<dbReference type="GO" id="GO:0046872">
    <property type="term" value="F:metal ion binding"/>
    <property type="evidence" value="ECO:0007669"/>
    <property type="project" value="UniProtKB-KW"/>
</dbReference>
<feature type="transmembrane region" description="Helical" evidence="12">
    <location>
        <begin position="202"/>
        <end position="227"/>
    </location>
</feature>
<dbReference type="InterPro" id="IPR023754">
    <property type="entry name" value="HemeA_Synthase_type2"/>
</dbReference>
<evidence type="ECO:0000256" key="12">
    <source>
        <dbReference type="HAMAP-Rule" id="MF_01665"/>
    </source>
</evidence>
<evidence type="ECO:0000256" key="6">
    <source>
        <dbReference type="ARBA" id="ARBA00023002"/>
    </source>
</evidence>
<dbReference type="Pfam" id="PF02628">
    <property type="entry name" value="COX15-CtaA"/>
    <property type="match status" value="1"/>
</dbReference>
<keyword evidence="3 12" id="KW-0812">Transmembrane</keyword>
<evidence type="ECO:0000256" key="10">
    <source>
        <dbReference type="ARBA" id="ARBA00044501"/>
    </source>
</evidence>
<comment type="caution">
    <text evidence="13">The sequence shown here is derived from an EMBL/GenBank/DDBJ whole genome shotgun (WGS) entry which is preliminary data.</text>
</comment>
<comment type="similarity">
    <text evidence="12">Belongs to the COX15/CtaA family. Type 2 subfamily.</text>
</comment>
<evidence type="ECO:0000313" key="13">
    <source>
        <dbReference type="EMBL" id="MBB4641122.1"/>
    </source>
</evidence>
<evidence type="ECO:0000256" key="11">
    <source>
        <dbReference type="ARBA" id="ARBA00048044"/>
    </source>
</evidence>
<dbReference type="UniPathway" id="UPA00269">
    <property type="reaction ID" value="UER00713"/>
</dbReference>
<dbReference type="Proteomes" id="UP000575068">
    <property type="component" value="Unassembled WGS sequence"/>
</dbReference>
<dbReference type="InterPro" id="IPR003780">
    <property type="entry name" value="COX15/CtaA_fam"/>
</dbReference>
<reference evidence="13 14" key="1">
    <citation type="submission" date="2020-08" db="EMBL/GenBank/DDBJ databases">
        <title>Genomic Encyclopedia of Type Strains, Phase IV (KMG-IV): sequencing the most valuable type-strain genomes for metagenomic binning, comparative biology and taxonomic classification.</title>
        <authorList>
            <person name="Goeker M."/>
        </authorList>
    </citation>
    <scope>NUCLEOTIDE SEQUENCE [LARGE SCALE GENOMIC DNA]</scope>
    <source>
        <strain evidence="13 14">DSM 7465</strain>
    </source>
</reference>
<keyword evidence="7 12" id="KW-0408">Iron</keyword>
<proteinExistence type="inferred from homology"/>
<keyword evidence="12" id="KW-1003">Cell membrane</keyword>
<keyword evidence="9 12" id="KW-0472">Membrane</keyword>
<feature type="transmembrane region" description="Helical" evidence="12">
    <location>
        <begin position="16"/>
        <end position="36"/>
    </location>
</feature>
<accession>A0A840HSH7</accession>
<gene>
    <name evidence="12" type="primary">ctaA</name>
    <name evidence="13" type="ORF">HNQ99_001426</name>
</gene>
<protein>
    <recommendedName>
        <fullName evidence="12">Heme A synthase</fullName>
        <shortName evidence="12">HAS</shortName>
        <ecNumber evidence="12">1.17.99.9</ecNumber>
    </recommendedName>
    <alternativeName>
        <fullName evidence="12">Cytochrome aa3-controlling protein</fullName>
    </alternativeName>
</protein>
<comment type="subcellular location">
    <subcellularLocation>
        <location evidence="12">Cell membrane</location>
        <topology evidence="12">Multi-pass membrane protein</topology>
    </subcellularLocation>
    <subcellularLocation>
        <location evidence="2">Membrane</location>
        <topology evidence="2">Multi-pass membrane protein</topology>
    </subcellularLocation>
</comment>
<evidence type="ECO:0000256" key="5">
    <source>
        <dbReference type="ARBA" id="ARBA00022989"/>
    </source>
</evidence>
<dbReference type="RefSeq" id="WP_184474928.1">
    <property type="nucleotide sequence ID" value="NZ_JACHOV010000004.1"/>
</dbReference>
<feature type="transmembrane region" description="Helical" evidence="12">
    <location>
        <begin position="293"/>
        <end position="318"/>
    </location>
</feature>